<organism evidence="2 3">
    <name type="scientific">Corynebacterium matruchotii ATCC 33806</name>
    <dbReference type="NCBI Taxonomy" id="566549"/>
    <lineage>
        <taxon>Bacteria</taxon>
        <taxon>Bacillati</taxon>
        <taxon>Actinomycetota</taxon>
        <taxon>Actinomycetes</taxon>
        <taxon>Mycobacteriales</taxon>
        <taxon>Corynebacteriaceae</taxon>
        <taxon>Corynebacterium</taxon>
    </lineage>
</organism>
<dbReference type="Gene3D" id="3.40.50.2020">
    <property type="match status" value="1"/>
</dbReference>
<accession>C0E130</accession>
<dbReference type="InterPro" id="IPR051910">
    <property type="entry name" value="ComF/GntX_DNA_util-trans"/>
</dbReference>
<dbReference type="CDD" id="cd06223">
    <property type="entry name" value="PRTases_typeI"/>
    <property type="match status" value="1"/>
</dbReference>
<dbReference type="SUPFAM" id="SSF53271">
    <property type="entry name" value="PRTase-like"/>
    <property type="match status" value="1"/>
</dbReference>
<dbReference type="InterPro" id="IPR029057">
    <property type="entry name" value="PRTase-like"/>
</dbReference>
<comment type="similarity">
    <text evidence="1">Belongs to the ComF/GntX family.</text>
</comment>
<evidence type="ECO:0008006" key="4">
    <source>
        <dbReference type="Google" id="ProtNLM"/>
    </source>
</evidence>
<dbReference type="RefSeq" id="WP_005520064.1">
    <property type="nucleotide sequence ID" value="NZ_EQ973328.1"/>
</dbReference>
<reference evidence="2 3" key="1">
    <citation type="submission" date="2009-01" db="EMBL/GenBank/DDBJ databases">
        <authorList>
            <person name="Fulton L."/>
            <person name="Clifton S."/>
            <person name="Chinwalla A.T."/>
            <person name="Mitreva M."/>
            <person name="Sodergren E."/>
            <person name="Weinstock G."/>
            <person name="Clifton S."/>
            <person name="Dooling D.J."/>
            <person name="Fulton B."/>
            <person name="Minx P."/>
            <person name="Pepin K.H."/>
            <person name="Johnson M."/>
            <person name="Bhonagiri V."/>
            <person name="Nash W.E."/>
            <person name="Mardis E.R."/>
            <person name="Wilson R.K."/>
        </authorList>
    </citation>
    <scope>NUCLEOTIDE SEQUENCE [LARGE SCALE GENOMIC DNA]</scope>
    <source>
        <strain evidence="2 3">ATCC 33806</strain>
    </source>
</reference>
<sequence>MGFSDYLAAALELALPKTCAGCGAGGVVLCATCRQEWSAIPNQISTRIDPGIPVWSLGVLGGVRRRTIINLKERGRVDVIPYLGAVMRAAVEYLQARGEMDTNIILVPAPTKKSSAAARGGDVVTRVCYASGLTTVPVVHLSETGKDAVGLSAAERWRNRLGAVQIDEIKVKKLTGHVLVVDDVITTGATLKATIMVLTSRGVKIRGGLGWSNA</sequence>
<evidence type="ECO:0000313" key="2">
    <source>
        <dbReference type="EMBL" id="EEG27828.1"/>
    </source>
</evidence>
<dbReference type="AlphaFoldDB" id="C0E130"/>
<name>C0E130_9CORY</name>
<dbReference type="PANTHER" id="PTHR47505">
    <property type="entry name" value="DNA UTILIZATION PROTEIN YHGH"/>
    <property type="match status" value="1"/>
</dbReference>
<evidence type="ECO:0000256" key="1">
    <source>
        <dbReference type="ARBA" id="ARBA00008007"/>
    </source>
</evidence>
<comment type="caution">
    <text evidence="2">The sequence shown here is derived from an EMBL/GenBank/DDBJ whole genome shotgun (WGS) entry which is preliminary data.</text>
</comment>
<dbReference type="GeneID" id="84573313"/>
<gene>
    <name evidence="2" type="ORF">CORMATOL_00680</name>
</gene>
<dbReference type="PANTHER" id="PTHR47505:SF1">
    <property type="entry name" value="DNA UTILIZATION PROTEIN YHGH"/>
    <property type="match status" value="1"/>
</dbReference>
<dbReference type="Proteomes" id="UP000006247">
    <property type="component" value="Unassembled WGS sequence"/>
</dbReference>
<dbReference type="InterPro" id="IPR000836">
    <property type="entry name" value="PRTase_dom"/>
</dbReference>
<proteinExistence type="inferred from homology"/>
<protein>
    <recommendedName>
        <fullName evidence="4">Phosphoribosyl transferase domain protein</fullName>
    </recommendedName>
</protein>
<evidence type="ECO:0000313" key="3">
    <source>
        <dbReference type="Proteomes" id="UP000006247"/>
    </source>
</evidence>
<dbReference type="HOGENOM" id="CLU_054549_3_2_11"/>
<dbReference type="EMBL" id="ACEB01000006">
    <property type="protein sequence ID" value="EEG27828.1"/>
    <property type="molecule type" value="Genomic_DNA"/>
</dbReference>